<proteinExistence type="predicted"/>
<gene>
    <name evidence="1" type="primary">tssF</name>
    <name evidence="1" type="ORF">L3081_14220</name>
</gene>
<dbReference type="RefSeq" id="WP_242286771.1">
    <property type="nucleotide sequence ID" value="NZ_JAKKSL010000002.1"/>
</dbReference>
<dbReference type="NCBIfam" id="TIGR03359">
    <property type="entry name" value="VI_chp_6"/>
    <property type="match status" value="1"/>
</dbReference>
<organism evidence="1 2">
    <name type="scientific">Colwellia maritima</name>
    <dbReference type="NCBI Taxonomy" id="2912588"/>
    <lineage>
        <taxon>Bacteria</taxon>
        <taxon>Pseudomonadati</taxon>
        <taxon>Pseudomonadota</taxon>
        <taxon>Gammaproteobacteria</taxon>
        <taxon>Alteromonadales</taxon>
        <taxon>Colwelliaceae</taxon>
        <taxon>Colwellia</taxon>
    </lineage>
</organism>
<dbReference type="PANTHER" id="PTHR35370">
    <property type="entry name" value="CYTOPLASMIC PROTEIN-RELATED-RELATED"/>
    <property type="match status" value="1"/>
</dbReference>
<dbReference type="PIRSF" id="PIRSF028304">
    <property type="entry name" value="UCP028304"/>
    <property type="match status" value="1"/>
</dbReference>
<protein>
    <submittedName>
        <fullName evidence="1">Type VI secretion system baseplate subunit TssF</fullName>
    </submittedName>
</protein>
<evidence type="ECO:0000313" key="2">
    <source>
        <dbReference type="Proteomes" id="UP001139646"/>
    </source>
</evidence>
<comment type="caution">
    <text evidence="1">The sequence shown here is derived from an EMBL/GenBank/DDBJ whole genome shotgun (WGS) entry which is preliminary data.</text>
</comment>
<reference evidence="1" key="1">
    <citation type="submission" date="2022-01" db="EMBL/GenBank/DDBJ databases">
        <title>Colwellia maritima, isolated from seawater.</title>
        <authorList>
            <person name="Kristyanto S."/>
            <person name="Jung J."/>
            <person name="Jeon C.O."/>
        </authorList>
    </citation>
    <scope>NUCLEOTIDE SEQUENCE</scope>
    <source>
        <strain evidence="1">MSW7</strain>
    </source>
</reference>
<dbReference type="EMBL" id="JAKKSL010000002">
    <property type="protein sequence ID" value="MCI2284329.1"/>
    <property type="molecule type" value="Genomic_DNA"/>
</dbReference>
<keyword evidence="2" id="KW-1185">Reference proteome</keyword>
<dbReference type="InterPro" id="IPR010272">
    <property type="entry name" value="T6SS_TssF"/>
</dbReference>
<dbReference type="Proteomes" id="UP001139646">
    <property type="component" value="Unassembled WGS sequence"/>
</dbReference>
<evidence type="ECO:0000313" key="1">
    <source>
        <dbReference type="EMBL" id="MCI2284329.1"/>
    </source>
</evidence>
<dbReference type="Pfam" id="PF05947">
    <property type="entry name" value="T6SS_TssF"/>
    <property type="match status" value="1"/>
</dbReference>
<accession>A0ABS9X279</accession>
<sequence length="610" mass="69934">MNEDLLKYYNRELAFIRHMGSEFATNYPKLAGRLRLSDEHVEDPHVSRLIEAFSLLTAQIRQKLDDSFPELTEALLGQLYPDYQAPVPSMTVIKMVTENVSTTGVLLPQNTKVDTQVDGMKTCHFKTCYDSYLWPIEVVGAQFQNAPFNAPEPIWNTRPKAIIKLSIQGEFEDVTMATLGLNKLRFFLNGQAHQTYYLYQLLFQHCVGLAIVKNGDWSTVKYLEKRHLKAVGFDDEHQVVPYSKKTLSGFRLLVENFIFPEKFLFFDIDDLDKKWVNIDDKFEIFVYLKEGSEDLEKQVNVNNFLLGCTPVINLFEQELEPVRIESSEYEYKLSPRYLDAEVAEIINIQEVIAFDPKDNKTTVTPFYGETHPAYLDQDRLFWNARREAANWAGGYAEFGTDLYLSLVDHQFKGFNAQEDYGSWLLSIRAECSNRNLPAHLPFGTDEPKMFIPDRADIIKKVKCLLAPTLPVRAALNEASRWQLISHLSLDSFSGENALHQLKEVLKLYDFRCSPENKTLIENIIAIDIKTTTARVNQRGLVGFSTGNDILLTFAKDHYLGSGVFFFCTVLDRFFAQFAAINSFTRLSVQFNNQDGIYHTWPSRAGKAPLL</sequence>
<dbReference type="PANTHER" id="PTHR35370:SF1">
    <property type="entry name" value="TYPE VI SECRETION SYSTEM COMPONENT TSSF1"/>
    <property type="match status" value="1"/>
</dbReference>
<name>A0ABS9X279_9GAMM</name>